<dbReference type="CDD" id="cd00198">
    <property type="entry name" value="vWFA"/>
    <property type="match status" value="1"/>
</dbReference>
<feature type="domain" description="VWFA" evidence="2">
    <location>
        <begin position="48"/>
        <end position="228"/>
    </location>
</feature>
<reference evidence="3 4" key="1">
    <citation type="submission" date="2019-06" db="EMBL/GenBank/DDBJ databases">
        <title>Sequencing the genomes of 1000 actinobacteria strains.</title>
        <authorList>
            <person name="Klenk H.-P."/>
        </authorList>
    </citation>
    <scope>NUCLEOTIDE SEQUENCE [LARGE SCALE GENOMIC DNA]</scope>
    <source>
        <strain evidence="3 4">DSM 45015</strain>
    </source>
</reference>
<dbReference type="Proteomes" id="UP000317422">
    <property type="component" value="Unassembled WGS sequence"/>
</dbReference>
<dbReference type="Gene3D" id="1.20.120.1690">
    <property type="match status" value="1"/>
</dbReference>
<dbReference type="InterPro" id="IPR041176">
    <property type="entry name" value="VWA_3_C"/>
</dbReference>
<dbReference type="PANTHER" id="PTHR10579">
    <property type="entry name" value="CALCIUM-ACTIVATED CHLORIDE CHANNEL REGULATOR"/>
    <property type="match status" value="1"/>
</dbReference>
<evidence type="ECO:0000259" key="2">
    <source>
        <dbReference type="PROSITE" id="PS50234"/>
    </source>
</evidence>
<dbReference type="Pfam" id="PF18571">
    <property type="entry name" value="VWA_3_C"/>
    <property type="match status" value="1"/>
</dbReference>
<dbReference type="SUPFAM" id="SSF53300">
    <property type="entry name" value="vWA-like"/>
    <property type="match status" value="1"/>
</dbReference>
<dbReference type="PROSITE" id="PS50234">
    <property type="entry name" value="VWFA"/>
    <property type="match status" value="1"/>
</dbReference>
<sequence length="437" mass="46558">MPDAPEQPGFTVRVAQNQYLPPGGTEVHAVVTVASDGGGAPGAQEPPAEVIILDTSGSMYGDRLAHARRAARAAVDTLREGARFALVAGDHTATMVYPTRRELATADPRSRAAAKEALRGLTAGGGTRMGRWVEQAAELFSRTEAELKHAILLTDGKNNDPSPEFGRVLAAHEGEFVCDCRGVGTDWNVDELREVASVLLGSVGMVTDPAELAEDFRAMTRSAMAKTVPDVELRLWTPRGADVVSVRQVSPTVEDVTARRRDSGPQNGDYPTGSWGVETREYHVRVSVPPADTGRRMRAGRVSVRTPRGDRTLAHGDILAEWTENETRTATIEPRVAHYTGQVELAAAVQEGLRARERGDTGTATSRLGRAVALAHESGNETTAALLARVVDVVDPVSGTVRLRPEVAATDAMALDTCSTRTVPITPASGTEPGRRG</sequence>
<evidence type="ECO:0000313" key="4">
    <source>
        <dbReference type="Proteomes" id="UP000317422"/>
    </source>
</evidence>
<dbReference type="Gene3D" id="2.60.40.3670">
    <property type="match status" value="1"/>
</dbReference>
<organism evidence="3 4">
    <name type="scientific">Haloactinospora alba</name>
    <dbReference type="NCBI Taxonomy" id="405555"/>
    <lineage>
        <taxon>Bacteria</taxon>
        <taxon>Bacillati</taxon>
        <taxon>Actinomycetota</taxon>
        <taxon>Actinomycetes</taxon>
        <taxon>Streptosporangiales</taxon>
        <taxon>Nocardiopsidaceae</taxon>
        <taxon>Haloactinospora</taxon>
    </lineage>
</organism>
<dbReference type="InterPro" id="IPR051266">
    <property type="entry name" value="CLCR"/>
</dbReference>
<dbReference type="AlphaFoldDB" id="A0A543NN51"/>
<dbReference type="Pfam" id="PF13768">
    <property type="entry name" value="VWA_3"/>
    <property type="match status" value="1"/>
</dbReference>
<dbReference type="EMBL" id="VFQC01000001">
    <property type="protein sequence ID" value="TQN33255.1"/>
    <property type="molecule type" value="Genomic_DNA"/>
</dbReference>
<evidence type="ECO:0000256" key="1">
    <source>
        <dbReference type="SAM" id="MobiDB-lite"/>
    </source>
</evidence>
<dbReference type="RefSeq" id="WP_141924645.1">
    <property type="nucleotide sequence ID" value="NZ_VFQC01000001.1"/>
</dbReference>
<dbReference type="SMART" id="SM00327">
    <property type="entry name" value="VWA"/>
    <property type="match status" value="1"/>
</dbReference>
<accession>A0A543NN51</accession>
<dbReference type="Gene3D" id="3.40.50.410">
    <property type="entry name" value="von Willebrand factor, type A domain"/>
    <property type="match status" value="1"/>
</dbReference>
<dbReference type="OrthoDB" id="568872at2"/>
<dbReference type="PANTHER" id="PTHR10579:SF43">
    <property type="entry name" value="ZINC FINGER (C3HC4-TYPE RING FINGER) FAMILY PROTEIN"/>
    <property type="match status" value="1"/>
</dbReference>
<dbReference type="InterPro" id="IPR036465">
    <property type="entry name" value="vWFA_dom_sf"/>
</dbReference>
<proteinExistence type="predicted"/>
<keyword evidence="4" id="KW-1185">Reference proteome</keyword>
<comment type="caution">
    <text evidence="3">The sequence shown here is derived from an EMBL/GenBank/DDBJ whole genome shotgun (WGS) entry which is preliminary data.</text>
</comment>
<name>A0A543NN51_9ACTN</name>
<dbReference type="InterPro" id="IPR002035">
    <property type="entry name" value="VWF_A"/>
</dbReference>
<protein>
    <submittedName>
        <fullName evidence="3">von Willebrand factor type A domain-containing protein</fullName>
    </submittedName>
</protein>
<feature type="region of interest" description="Disordered" evidence="1">
    <location>
        <begin position="254"/>
        <end position="275"/>
    </location>
</feature>
<evidence type="ECO:0000313" key="3">
    <source>
        <dbReference type="EMBL" id="TQN33255.1"/>
    </source>
</evidence>
<gene>
    <name evidence="3" type="ORF">FHX37_3260</name>
</gene>